<dbReference type="Proteomes" id="UP001174677">
    <property type="component" value="Chromosome 17"/>
</dbReference>
<keyword evidence="7" id="KW-0443">Lipid metabolism</keyword>
<evidence type="ECO:0000256" key="4">
    <source>
        <dbReference type="ARBA" id="ARBA00022729"/>
    </source>
</evidence>
<dbReference type="PANTHER" id="PTHR45650">
    <property type="entry name" value="GDSL-LIKE LIPASE/ACYLHYDROLASE-RELATED"/>
    <property type="match status" value="1"/>
</dbReference>
<evidence type="ECO:0000256" key="6">
    <source>
        <dbReference type="ARBA" id="ARBA00022963"/>
    </source>
</evidence>
<dbReference type="Gene3D" id="3.40.50.1110">
    <property type="entry name" value="SGNH hydrolase"/>
    <property type="match status" value="1"/>
</dbReference>
<keyword evidence="10" id="KW-1185">Reference proteome</keyword>
<dbReference type="EMBL" id="JARPOI010000017">
    <property type="protein sequence ID" value="KAJ9140612.1"/>
    <property type="molecule type" value="Genomic_DNA"/>
</dbReference>
<protein>
    <submittedName>
        <fullName evidence="9">Uncharacterized protein</fullName>
    </submittedName>
</protein>
<keyword evidence="4 8" id="KW-0732">Signal</keyword>
<dbReference type="PANTHER" id="PTHR45650:SF14">
    <property type="entry name" value="GDSL ESTERASE_LIPASE 7-LIKE"/>
    <property type="match status" value="1"/>
</dbReference>
<evidence type="ECO:0000256" key="1">
    <source>
        <dbReference type="ARBA" id="ARBA00004613"/>
    </source>
</evidence>
<dbReference type="InterPro" id="IPR035669">
    <property type="entry name" value="SGNH_plant_lipase-like"/>
</dbReference>
<evidence type="ECO:0000313" key="10">
    <source>
        <dbReference type="Proteomes" id="UP001174677"/>
    </source>
</evidence>
<comment type="caution">
    <text evidence="9">The sequence shown here is derived from an EMBL/GenBank/DDBJ whole genome shotgun (WGS) entry which is preliminary data.</text>
</comment>
<feature type="chain" id="PRO_5047284480" evidence="8">
    <location>
        <begin position="24"/>
        <end position="352"/>
    </location>
</feature>
<name>A0ABQ9KLJ4_HEVBR</name>
<evidence type="ECO:0000256" key="5">
    <source>
        <dbReference type="ARBA" id="ARBA00022801"/>
    </source>
</evidence>
<dbReference type="CDD" id="cd01837">
    <property type="entry name" value="SGNH_plant_lipase_like"/>
    <property type="match status" value="1"/>
</dbReference>
<evidence type="ECO:0000256" key="2">
    <source>
        <dbReference type="ARBA" id="ARBA00008668"/>
    </source>
</evidence>
<dbReference type="Pfam" id="PF00657">
    <property type="entry name" value="Lipase_GDSL"/>
    <property type="match status" value="1"/>
</dbReference>
<evidence type="ECO:0000256" key="3">
    <source>
        <dbReference type="ARBA" id="ARBA00022525"/>
    </source>
</evidence>
<evidence type="ECO:0000256" key="8">
    <source>
        <dbReference type="SAM" id="SignalP"/>
    </source>
</evidence>
<proteinExistence type="inferred from homology"/>
<feature type="signal peptide" evidence="8">
    <location>
        <begin position="1"/>
        <end position="23"/>
    </location>
</feature>
<evidence type="ECO:0000313" key="9">
    <source>
        <dbReference type="EMBL" id="KAJ9140612.1"/>
    </source>
</evidence>
<keyword evidence="5" id="KW-0378">Hydrolase</keyword>
<gene>
    <name evidence="9" type="ORF">P3X46_031240</name>
</gene>
<keyword evidence="3" id="KW-0964">Secreted</keyword>
<keyword evidence="6" id="KW-0442">Lipid degradation</keyword>
<dbReference type="InterPro" id="IPR051238">
    <property type="entry name" value="GDSL_esterase/lipase"/>
</dbReference>
<organism evidence="9 10">
    <name type="scientific">Hevea brasiliensis</name>
    <name type="common">Para rubber tree</name>
    <name type="synonym">Siphonia brasiliensis</name>
    <dbReference type="NCBI Taxonomy" id="3981"/>
    <lineage>
        <taxon>Eukaryota</taxon>
        <taxon>Viridiplantae</taxon>
        <taxon>Streptophyta</taxon>
        <taxon>Embryophyta</taxon>
        <taxon>Tracheophyta</taxon>
        <taxon>Spermatophyta</taxon>
        <taxon>Magnoliopsida</taxon>
        <taxon>eudicotyledons</taxon>
        <taxon>Gunneridae</taxon>
        <taxon>Pentapetalae</taxon>
        <taxon>rosids</taxon>
        <taxon>fabids</taxon>
        <taxon>Malpighiales</taxon>
        <taxon>Euphorbiaceae</taxon>
        <taxon>Crotonoideae</taxon>
        <taxon>Micrandreae</taxon>
        <taxon>Hevea</taxon>
    </lineage>
</organism>
<dbReference type="InterPro" id="IPR036514">
    <property type="entry name" value="SGNH_hydro_sf"/>
</dbReference>
<sequence length="352" mass="39600">MGKALMLCFVLFIYSRQLFYVSAENSWLVPALYIFGDSTVDPGNNNNLPTRAKANFLPYGIDFNNTPTGRFTNGMTIADCIAMFLGLPFPPAYMNLSETKRSKITTGLNYGSSSCGILPETGSSEGSCLTLDKQIDLFKSTANNDMLRENLEMHLAKSIFFISIGPNDYTLNYFKNSSDISKLFLPDEFAKFLINELAKRLQKLYELGARKFLLNGIGPLGCTPGMTNSIQHKGECVEFINKVVNLYNVELSTKLLELQSHLPGSLFIHSDNFKHFQELKENPETYGNNLPWITNMNSTCWIPNQSLCLARDKYLFFDAFHTSQGANMIYARRCFNETSICNPLNIMQLVSA</sequence>
<evidence type="ECO:0000256" key="7">
    <source>
        <dbReference type="ARBA" id="ARBA00023098"/>
    </source>
</evidence>
<comment type="similarity">
    <text evidence="2">Belongs to the 'GDSL' lipolytic enzyme family.</text>
</comment>
<comment type="subcellular location">
    <subcellularLocation>
        <location evidence="1">Secreted</location>
    </subcellularLocation>
</comment>
<reference evidence="9" key="1">
    <citation type="journal article" date="2023" name="Plant Biotechnol. J.">
        <title>Chromosome-level wild Hevea brasiliensis genome provides new tools for genomic-assisted breeding and valuable loci to elevate rubber yield.</title>
        <authorList>
            <person name="Cheng H."/>
            <person name="Song X."/>
            <person name="Hu Y."/>
            <person name="Wu T."/>
            <person name="Yang Q."/>
            <person name="An Z."/>
            <person name="Feng S."/>
            <person name="Deng Z."/>
            <person name="Wu W."/>
            <person name="Zeng X."/>
            <person name="Tu M."/>
            <person name="Wang X."/>
            <person name="Huang H."/>
        </authorList>
    </citation>
    <scope>NUCLEOTIDE SEQUENCE</scope>
    <source>
        <strain evidence="9">MT/VB/25A 57/8</strain>
    </source>
</reference>
<dbReference type="InterPro" id="IPR001087">
    <property type="entry name" value="GDSL"/>
</dbReference>
<accession>A0ABQ9KLJ4</accession>